<dbReference type="AlphaFoldDB" id="A0A2H1FEQ5"/>
<protein>
    <recommendedName>
        <fullName evidence="3">Plasmid stabilization system</fullName>
    </recommendedName>
</protein>
<evidence type="ECO:0000313" key="2">
    <source>
        <dbReference type="Proteomes" id="UP000230607"/>
    </source>
</evidence>
<gene>
    <name evidence="1" type="ORF">NCS_11073</name>
</gene>
<dbReference type="OrthoDB" id="136544at2157"/>
<sequence>MDVVGDKRDFNPVYEGLSDGPIKNVVKEIIKALKDDSIVGEHIRRNQIPQYYIQRHNIQILYRVALPQQWRLIYTFHTFNEGEKPKALLLELMNHDKYNKRFGYFKKASS</sequence>
<reference evidence="2" key="1">
    <citation type="submission" date="2017-03" db="EMBL/GenBank/DDBJ databases">
        <authorList>
            <person name="Herbold C."/>
        </authorList>
    </citation>
    <scope>NUCLEOTIDE SEQUENCE [LARGE SCALE GENOMIC DNA]</scope>
</reference>
<evidence type="ECO:0000313" key="1">
    <source>
        <dbReference type="EMBL" id="SMH71266.1"/>
    </source>
</evidence>
<dbReference type="RefSeq" id="WP_157927267.1">
    <property type="nucleotide sequence ID" value="NZ_LT841358.1"/>
</dbReference>
<name>A0A2H1FEQ5_9ARCH</name>
<evidence type="ECO:0008006" key="3">
    <source>
        <dbReference type="Google" id="ProtNLM"/>
    </source>
</evidence>
<dbReference type="EMBL" id="LT841358">
    <property type="protein sequence ID" value="SMH71266.1"/>
    <property type="molecule type" value="Genomic_DNA"/>
</dbReference>
<keyword evidence="2" id="KW-1185">Reference proteome</keyword>
<proteinExistence type="predicted"/>
<dbReference type="Proteomes" id="UP000230607">
    <property type="component" value="Chromosome 1"/>
</dbReference>
<accession>A0A2H1FEQ5</accession>
<organism evidence="1 2">
    <name type="scientific">Candidatus Nitrosotalea okcheonensis</name>
    <dbReference type="NCBI Taxonomy" id="1903276"/>
    <lineage>
        <taxon>Archaea</taxon>
        <taxon>Nitrososphaerota</taxon>
        <taxon>Nitrososphaeria</taxon>
        <taxon>Nitrosotaleales</taxon>
        <taxon>Nitrosotaleaceae</taxon>
        <taxon>Nitrosotalea</taxon>
    </lineage>
</organism>